<dbReference type="GO" id="GO:0012505">
    <property type="term" value="C:endomembrane system"/>
    <property type="evidence" value="ECO:0007669"/>
    <property type="project" value="TreeGrafter"/>
</dbReference>
<feature type="signal peptide" evidence="3">
    <location>
        <begin position="1"/>
        <end position="17"/>
    </location>
</feature>
<evidence type="ECO:0000313" key="6">
    <source>
        <dbReference type="Proteomes" id="UP000728032"/>
    </source>
</evidence>
<feature type="non-terminal residue" evidence="5">
    <location>
        <position position="156"/>
    </location>
</feature>
<dbReference type="Gene3D" id="3.20.20.80">
    <property type="entry name" value="Glycosidases"/>
    <property type="match status" value="1"/>
</dbReference>
<dbReference type="InterPro" id="IPR001223">
    <property type="entry name" value="Glyco_hydro18_cat"/>
</dbReference>
<dbReference type="GO" id="GO:0070492">
    <property type="term" value="F:oligosaccharide binding"/>
    <property type="evidence" value="ECO:0007669"/>
    <property type="project" value="TreeGrafter"/>
</dbReference>
<dbReference type="SUPFAM" id="SSF51445">
    <property type="entry name" value="(Trans)glycosidases"/>
    <property type="match status" value="1"/>
</dbReference>
<dbReference type="EMBL" id="CAJPVJ010033181">
    <property type="protein sequence ID" value="CAG2180691.1"/>
    <property type="molecule type" value="Genomic_DNA"/>
</dbReference>
<protein>
    <recommendedName>
        <fullName evidence="2">Chitinase domain-containing protein 1</fullName>
    </recommendedName>
</protein>
<evidence type="ECO:0000256" key="3">
    <source>
        <dbReference type="SAM" id="SignalP"/>
    </source>
</evidence>
<sequence length="156" mass="17759">MNLKCLLLNCMTIIVIAQHHQCLATLSQSSRTSKTKSQVEPKAPVNESLADRNLIVTNPKVKEVLLEHNAYNLETTSVRNFNGTVLGYVTPWNSRGYDIAKLFAMKFTHLAPVWLQAKLNDDEETITIEGTHDIDFKWMQTVRELNPDIKIVPRII</sequence>
<gene>
    <name evidence="5" type="ORF">ONB1V03_LOCUS20112</name>
</gene>
<dbReference type="GO" id="GO:0005975">
    <property type="term" value="P:carbohydrate metabolic process"/>
    <property type="evidence" value="ECO:0007669"/>
    <property type="project" value="InterPro"/>
</dbReference>
<comment type="similarity">
    <text evidence="1">Belongs to the glycosyl hydrolase 18 family.</text>
</comment>
<organism evidence="5">
    <name type="scientific">Oppiella nova</name>
    <dbReference type="NCBI Taxonomy" id="334625"/>
    <lineage>
        <taxon>Eukaryota</taxon>
        <taxon>Metazoa</taxon>
        <taxon>Ecdysozoa</taxon>
        <taxon>Arthropoda</taxon>
        <taxon>Chelicerata</taxon>
        <taxon>Arachnida</taxon>
        <taxon>Acari</taxon>
        <taxon>Acariformes</taxon>
        <taxon>Sarcoptiformes</taxon>
        <taxon>Oribatida</taxon>
        <taxon>Brachypylina</taxon>
        <taxon>Oppioidea</taxon>
        <taxon>Oppiidae</taxon>
        <taxon>Oppiella</taxon>
    </lineage>
</organism>
<name>A0A7R9MP77_9ACAR</name>
<evidence type="ECO:0000259" key="4">
    <source>
        <dbReference type="PROSITE" id="PS51910"/>
    </source>
</evidence>
<keyword evidence="6" id="KW-1185">Reference proteome</keyword>
<dbReference type="EMBL" id="OC948006">
    <property type="protein sequence ID" value="CAD7663554.1"/>
    <property type="molecule type" value="Genomic_DNA"/>
</dbReference>
<dbReference type="InterPro" id="IPR017853">
    <property type="entry name" value="GH"/>
</dbReference>
<dbReference type="OrthoDB" id="10254444at2759"/>
<evidence type="ECO:0000256" key="2">
    <source>
        <dbReference type="ARBA" id="ARBA00040976"/>
    </source>
</evidence>
<evidence type="ECO:0000313" key="5">
    <source>
        <dbReference type="EMBL" id="CAD7663554.1"/>
    </source>
</evidence>
<dbReference type="PROSITE" id="PS51910">
    <property type="entry name" value="GH18_2"/>
    <property type="match status" value="1"/>
</dbReference>
<feature type="domain" description="GH18" evidence="4">
    <location>
        <begin position="83"/>
        <end position="156"/>
    </location>
</feature>
<dbReference type="Proteomes" id="UP000728032">
    <property type="component" value="Unassembled WGS sequence"/>
</dbReference>
<evidence type="ECO:0000256" key="1">
    <source>
        <dbReference type="ARBA" id="ARBA00009336"/>
    </source>
</evidence>
<feature type="chain" id="PRO_5035592833" description="Chitinase domain-containing protein 1" evidence="3">
    <location>
        <begin position="18"/>
        <end position="156"/>
    </location>
</feature>
<accession>A0A7R9MP77</accession>
<reference evidence="5" key="1">
    <citation type="submission" date="2020-11" db="EMBL/GenBank/DDBJ databases">
        <authorList>
            <person name="Tran Van P."/>
        </authorList>
    </citation>
    <scope>NUCLEOTIDE SEQUENCE</scope>
</reference>
<dbReference type="PANTHER" id="PTHR46066">
    <property type="entry name" value="CHITINASE DOMAIN-CONTAINING PROTEIN 1 FAMILY MEMBER"/>
    <property type="match status" value="1"/>
</dbReference>
<proteinExistence type="inferred from homology"/>
<dbReference type="AlphaFoldDB" id="A0A7R9MP77"/>
<keyword evidence="3" id="KW-0732">Signal</keyword>
<dbReference type="PANTHER" id="PTHR46066:SF2">
    <property type="entry name" value="CHITINASE DOMAIN-CONTAINING PROTEIN 1"/>
    <property type="match status" value="1"/>
</dbReference>